<feature type="region of interest" description="Disordered" evidence="4">
    <location>
        <begin position="1"/>
        <end position="35"/>
    </location>
</feature>
<evidence type="ECO:0000256" key="1">
    <source>
        <dbReference type="ARBA" id="ARBA00023015"/>
    </source>
</evidence>
<keyword evidence="8" id="KW-1185">Reference proteome</keyword>
<evidence type="ECO:0000256" key="4">
    <source>
        <dbReference type="SAM" id="MobiDB-lite"/>
    </source>
</evidence>
<evidence type="ECO:0000256" key="2">
    <source>
        <dbReference type="ARBA" id="ARBA00023125"/>
    </source>
</evidence>
<feature type="domain" description="HTH iclR-type" evidence="5">
    <location>
        <begin position="40"/>
        <end position="102"/>
    </location>
</feature>
<keyword evidence="3" id="KW-0804">Transcription</keyword>
<dbReference type="Gene3D" id="1.10.10.10">
    <property type="entry name" value="Winged helix-like DNA-binding domain superfamily/Winged helix DNA-binding domain"/>
    <property type="match status" value="1"/>
</dbReference>
<dbReference type="InterPro" id="IPR050707">
    <property type="entry name" value="HTH_MetabolicPath_Reg"/>
</dbReference>
<feature type="domain" description="IclR-ED" evidence="6">
    <location>
        <begin position="103"/>
        <end position="287"/>
    </location>
</feature>
<evidence type="ECO:0000259" key="6">
    <source>
        <dbReference type="PROSITE" id="PS51078"/>
    </source>
</evidence>
<accession>A0ABW5BLT7</accession>
<dbReference type="InterPro" id="IPR029016">
    <property type="entry name" value="GAF-like_dom_sf"/>
</dbReference>
<dbReference type="PANTHER" id="PTHR30136:SF34">
    <property type="entry name" value="TRANSCRIPTIONAL REGULATOR"/>
    <property type="match status" value="1"/>
</dbReference>
<comment type="caution">
    <text evidence="7">The sequence shown here is derived from an EMBL/GenBank/DDBJ whole genome shotgun (WGS) entry which is preliminary data.</text>
</comment>
<dbReference type="InterPro" id="IPR014757">
    <property type="entry name" value="Tscrpt_reg_IclR_C"/>
</dbReference>
<dbReference type="SMART" id="SM00346">
    <property type="entry name" value="HTH_ICLR"/>
    <property type="match status" value="1"/>
</dbReference>
<dbReference type="RefSeq" id="WP_380250505.1">
    <property type="nucleotide sequence ID" value="NZ_JBHUII010000004.1"/>
</dbReference>
<dbReference type="SUPFAM" id="SSF55781">
    <property type="entry name" value="GAF domain-like"/>
    <property type="match status" value="1"/>
</dbReference>
<evidence type="ECO:0000256" key="3">
    <source>
        <dbReference type="ARBA" id="ARBA00023163"/>
    </source>
</evidence>
<sequence>MTNASSRLPLKSKPDPHKPTSPASNAEDTSTTKSDNSLFVGSVEKGFSVLQAFSRSRKPLSLTEIATATGMGKSAAQRFCYTLVQLGFLERDPSSRRMRPSAKLLEFSHTYLASNPISSIAAPYLLQARENSGEAVNLALPMEQDVIYIARLSSSNSHILHPIVGGRAPMFCTSSGRAYLSTQTPKDIESILDASDLTQITRHTITDRSEILKRIDDVTLNGYTTACQECIIGELTIAAPIWGADGFGVGSVNICVTRPAWTEERVIDELAPIVCQTAHNISLALSN</sequence>
<gene>
    <name evidence="7" type="ORF">ACFSKO_08615</name>
</gene>
<dbReference type="PROSITE" id="PS51078">
    <property type="entry name" value="ICLR_ED"/>
    <property type="match status" value="1"/>
</dbReference>
<feature type="compositionally biased region" description="Polar residues" evidence="4">
    <location>
        <begin position="21"/>
        <end position="35"/>
    </location>
</feature>
<dbReference type="Gene3D" id="3.30.450.40">
    <property type="match status" value="1"/>
</dbReference>
<dbReference type="Proteomes" id="UP001597294">
    <property type="component" value="Unassembled WGS sequence"/>
</dbReference>
<evidence type="ECO:0000259" key="5">
    <source>
        <dbReference type="PROSITE" id="PS51077"/>
    </source>
</evidence>
<evidence type="ECO:0000313" key="8">
    <source>
        <dbReference type="Proteomes" id="UP001597294"/>
    </source>
</evidence>
<name>A0ABW5BLT7_9PROT</name>
<proteinExistence type="predicted"/>
<evidence type="ECO:0000313" key="7">
    <source>
        <dbReference type="EMBL" id="MFD2205670.1"/>
    </source>
</evidence>
<dbReference type="Pfam" id="PF01614">
    <property type="entry name" value="IclR_C"/>
    <property type="match status" value="1"/>
</dbReference>
<dbReference type="InterPro" id="IPR005471">
    <property type="entry name" value="Tscrpt_reg_IclR_N"/>
</dbReference>
<organism evidence="7 8">
    <name type="scientific">Kiloniella antarctica</name>
    <dbReference type="NCBI Taxonomy" id="1550907"/>
    <lineage>
        <taxon>Bacteria</taxon>
        <taxon>Pseudomonadati</taxon>
        <taxon>Pseudomonadota</taxon>
        <taxon>Alphaproteobacteria</taxon>
        <taxon>Rhodospirillales</taxon>
        <taxon>Kiloniellaceae</taxon>
        <taxon>Kiloniella</taxon>
    </lineage>
</organism>
<keyword evidence="1" id="KW-0805">Transcription regulation</keyword>
<reference evidence="8" key="1">
    <citation type="journal article" date="2019" name="Int. J. Syst. Evol. Microbiol.">
        <title>The Global Catalogue of Microorganisms (GCM) 10K type strain sequencing project: providing services to taxonomists for standard genome sequencing and annotation.</title>
        <authorList>
            <consortium name="The Broad Institute Genomics Platform"/>
            <consortium name="The Broad Institute Genome Sequencing Center for Infectious Disease"/>
            <person name="Wu L."/>
            <person name="Ma J."/>
        </authorList>
    </citation>
    <scope>NUCLEOTIDE SEQUENCE [LARGE SCALE GENOMIC DNA]</scope>
    <source>
        <strain evidence="8">CGMCC 4.7192</strain>
    </source>
</reference>
<protein>
    <submittedName>
        <fullName evidence="7">IclR family transcriptional regulator</fullName>
    </submittedName>
</protein>
<dbReference type="EMBL" id="JBHUII010000004">
    <property type="protein sequence ID" value="MFD2205670.1"/>
    <property type="molecule type" value="Genomic_DNA"/>
</dbReference>
<dbReference type="SUPFAM" id="SSF46785">
    <property type="entry name" value="Winged helix' DNA-binding domain"/>
    <property type="match status" value="1"/>
</dbReference>
<keyword evidence="2" id="KW-0238">DNA-binding</keyword>
<dbReference type="InterPro" id="IPR036390">
    <property type="entry name" value="WH_DNA-bd_sf"/>
</dbReference>
<dbReference type="InterPro" id="IPR036388">
    <property type="entry name" value="WH-like_DNA-bd_sf"/>
</dbReference>
<dbReference type="PROSITE" id="PS51077">
    <property type="entry name" value="HTH_ICLR"/>
    <property type="match status" value="1"/>
</dbReference>
<dbReference type="PANTHER" id="PTHR30136">
    <property type="entry name" value="HELIX-TURN-HELIX TRANSCRIPTIONAL REGULATOR, ICLR FAMILY"/>
    <property type="match status" value="1"/>
</dbReference>
<dbReference type="Pfam" id="PF09339">
    <property type="entry name" value="HTH_IclR"/>
    <property type="match status" value="1"/>
</dbReference>